<dbReference type="Gene3D" id="1.10.443.10">
    <property type="entry name" value="Intergrase catalytic core"/>
    <property type="match status" value="1"/>
</dbReference>
<feature type="domain" description="Tyr recombinase" evidence="8">
    <location>
        <begin position="182"/>
        <end position="368"/>
    </location>
</feature>
<dbReference type="Gene3D" id="3.30.730.10">
    <property type="entry name" value="AP2/ERF domain"/>
    <property type="match status" value="1"/>
</dbReference>
<dbReference type="Pfam" id="PF00589">
    <property type="entry name" value="Phage_integrase"/>
    <property type="match status" value="1"/>
</dbReference>
<organism evidence="9 10">
    <name type="scientific">Alloacidobacterium dinghuense</name>
    <dbReference type="NCBI Taxonomy" id="2763107"/>
    <lineage>
        <taxon>Bacteria</taxon>
        <taxon>Pseudomonadati</taxon>
        <taxon>Acidobacteriota</taxon>
        <taxon>Terriglobia</taxon>
        <taxon>Terriglobales</taxon>
        <taxon>Acidobacteriaceae</taxon>
        <taxon>Alloacidobacterium</taxon>
    </lineage>
</organism>
<gene>
    <name evidence="9" type="ORF">H7849_17095</name>
</gene>
<dbReference type="SUPFAM" id="SSF56349">
    <property type="entry name" value="DNA breaking-rejoining enzymes"/>
    <property type="match status" value="1"/>
</dbReference>
<evidence type="ECO:0000256" key="2">
    <source>
        <dbReference type="ARBA" id="ARBA00023015"/>
    </source>
</evidence>
<sequence length="490" mass="56020">MQRNRFQNGYIERKKRKTLPDLWLLRYNDGAKYATLEIGTVEKYPTEAAARKAALSRLSEINERVEIFTFGHLADRYVQDMDDRHSTVVSDMSNIRRLRERWGDERLDTMLKNAYAIEKWLAELKTLPGHGPIRPMASKSRNNIKWLLHRMFDRAMIWGFLEPTENIIAKLKVKAKPGEITRERDLIEPEQFEFMMNDTTLPVILRVMIAVAMCTGARISEILALRWEVIDMEAGFISIERASVGKHVAGTKTVSSEEAVPMNESLWVILRRWRDQFPSVNGWVFGNPVTGRPYWRDSMQEYLVELGKRMGIANLGFHSFRHTYRSLLRDLKTPLKVQQYLMRHSTEQMTEKYGKKKGGNIPLVRPANDELVKVLALPAEIPTALSTEKSTSKSGYFGVYPQGNHFAAKMSVNGQKVYLGIFDNAEDAARCYDAEAYKRNGVNAKLNFPAEYADKMMPAGEISTEISEGQEERDSSSSPLNSLLSHSDVL</sequence>
<keyword evidence="10" id="KW-1185">Reference proteome</keyword>
<reference evidence="9 10" key="1">
    <citation type="submission" date="2020-08" db="EMBL/GenBank/DDBJ databases">
        <title>Edaphobacter telluris sp. nov. and Acidobacterium dinghuensis sp. nov., two acidobacteria isolated from forest soil.</title>
        <authorList>
            <person name="Fu J."/>
            <person name="Qiu L."/>
        </authorList>
    </citation>
    <scope>NUCLEOTIDE SEQUENCE [LARGE SCALE GENOMIC DNA]</scope>
    <source>
        <strain evidence="9">4Y35</strain>
    </source>
</reference>
<feature type="region of interest" description="Disordered" evidence="6">
    <location>
        <begin position="465"/>
        <end position="490"/>
    </location>
</feature>
<proteinExistence type="inferred from homology"/>
<dbReference type="AlphaFoldDB" id="A0A7G8BE52"/>
<comment type="similarity">
    <text evidence="1">Belongs to the 'phage' integrase family.</text>
</comment>
<evidence type="ECO:0000256" key="4">
    <source>
        <dbReference type="ARBA" id="ARBA00023163"/>
    </source>
</evidence>
<dbReference type="RefSeq" id="WP_186740962.1">
    <property type="nucleotide sequence ID" value="NZ_CP060394.1"/>
</dbReference>
<name>A0A7G8BE52_9BACT</name>
<feature type="domain" description="AP2/ERF" evidence="7">
    <location>
        <begin position="392"/>
        <end position="449"/>
    </location>
</feature>
<dbReference type="PROSITE" id="PS51898">
    <property type="entry name" value="TYR_RECOMBINASE"/>
    <property type="match status" value="1"/>
</dbReference>
<evidence type="ECO:0000256" key="5">
    <source>
        <dbReference type="ARBA" id="ARBA00023172"/>
    </source>
</evidence>
<dbReference type="GO" id="GO:0003677">
    <property type="term" value="F:DNA binding"/>
    <property type="evidence" value="ECO:0007669"/>
    <property type="project" value="UniProtKB-KW"/>
</dbReference>
<keyword evidence="5" id="KW-0233">DNA recombination</keyword>
<dbReference type="SUPFAM" id="SSF54171">
    <property type="entry name" value="DNA-binding domain"/>
    <property type="match status" value="1"/>
</dbReference>
<dbReference type="Gene3D" id="1.10.150.130">
    <property type="match status" value="1"/>
</dbReference>
<dbReference type="PANTHER" id="PTHR30349:SF41">
    <property type="entry name" value="INTEGRASE_RECOMBINASE PROTEIN MJ0367-RELATED"/>
    <property type="match status" value="1"/>
</dbReference>
<evidence type="ECO:0000259" key="8">
    <source>
        <dbReference type="PROSITE" id="PS51898"/>
    </source>
</evidence>
<dbReference type="GO" id="GO:0006310">
    <property type="term" value="P:DNA recombination"/>
    <property type="evidence" value="ECO:0007669"/>
    <property type="project" value="UniProtKB-KW"/>
</dbReference>
<dbReference type="InterPro" id="IPR050090">
    <property type="entry name" value="Tyrosine_recombinase_XerCD"/>
</dbReference>
<dbReference type="Proteomes" id="UP000515312">
    <property type="component" value="Chromosome"/>
</dbReference>
<dbReference type="InterPro" id="IPR036955">
    <property type="entry name" value="AP2/ERF_dom_sf"/>
</dbReference>
<dbReference type="InterPro" id="IPR001471">
    <property type="entry name" value="AP2/ERF_dom"/>
</dbReference>
<protein>
    <submittedName>
        <fullName evidence="9">Tyrosine-type recombinase/integrase</fullName>
    </submittedName>
</protein>
<evidence type="ECO:0000313" key="10">
    <source>
        <dbReference type="Proteomes" id="UP000515312"/>
    </source>
</evidence>
<dbReference type="CDD" id="cd01189">
    <property type="entry name" value="INT_ICEBs1_C_like"/>
    <property type="match status" value="1"/>
</dbReference>
<dbReference type="SMART" id="SM00380">
    <property type="entry name" value="AP2"/>
    <property type="match status" value="1"/>
</dbReference>
<evidence type="ECO:0000256" key="3">
    <source>
        <dbReference type="ARBA" id="ARBA00023125"/>
    </source>
</evidence>
<accession>A0A7G8BE52</accession>
<dbReference type="InterPro" id="IPR013762">
    <property type="entry name" value="Integrase-like_cat_sf"/>
</dbReference>
<dbReference type="PANTHER" id="PTHR30349">
    <property type="entry name" value="PHAGE INTEGRASE-RELATED"/>
    <property type="match status" value="1"/>
</dbReference>
<keyword evidence="2" id="KW-0805">Transcription regulation</keyword>
<dbReference type="GO" id="GO:0003700">
    <property type="term" value="F:DNA-binding transcription factor activity"/>
    <property type="evidence" value="ECO:0007669"/>
    <property type="project" value="InterPro"/>
</dbReference>
<evidence type="ECO:0000259" key="7">
    <source>
        <dbReference type="PROSITE" id="PS51032"/>
    </source>
</evidence>
<dbReference type="InterPro" id="IPR016177">
    <property type="entry name" value="DNA-bd_dom_sf"/>
</dbReference>
<evidence type="ECO:0000256" key="1">
    <source>
        <dbReference type="ARBA" id="ARBA00008857"/>
    </source>
</evidence>
<dbReference type="EMBL" id="CP060394">
    <property type="protein sequence ID" value="QNI30822.1"/>
    <property type="molecule type" value="Genomic_DNA"/>
</dbReference>
<dbReference type="InterPro" id="IPR002104">
    <property type="entry name" value="Integrase_catalytic"/>
</dbReference>
<evidence type="ECO:0000256" key="6">
    <source>
        <dbReference type="SAM" id="MobiDB-lite"/>
    </source>
</evidence>
<keyword evidence="4" id="KW-0804">Transcription</keyword>
<evidence type="ECO:0000313" key="9">
    <source>
        <dbReference type="EMBL" id="QNI30822.1"/>
    </source>
</evidence>
<feature type="compositionally biased region" description="Low complexity" evidence="6">
    <location>
        <begin position="476"/>
        <end position="490"/>
    </location>
</feature>
<keyword evidence="3" id="KW-0238">DNA-binding</keyword>
<dbReference type="InterPro" id="IPR011010">
    <property type="entry name" value="DNA_brk_join_enz"/>
</dbReference>
<dbReference type="InterPro" id="IPR010998">
    <property type="entry name" value="Integrase_recombinase_N"/>
</dbReference>
<dbReference type="PROSITE" id="PS51032">
    <property type="entry name" value="AP2_ERF"/>
    <property type="match status" value="1"/>
</dbReference>
<dbReference type="KEGG" id="adin:H7849_17095"/>
<dbReference type="GO" id="GO:0015074">
    <property type="term" value="P:DNA integration"/>
    <property type="evidence" value="ECO:0007669"/>
    <property type="project" value="InterPro"/>
</dbReference>